<dbReference type="InterPro" id="IPR002925">
    <property type="entry name" value="Dienelactn_hydro"/>
</dbReference>
<feature type="domain" description="Dienelactone hydrolase" evidence="1">
    <location>
        <begin position="17"/>
        <end position="153"/>
    </location>
</feature>
<dbReference type="SUPFAM" id="SSF53474">
    <property type="entry name" value="alpha/beta-Hydrolases"/>
    <property type="match status" value="1"/>
</dbReference>
<evidence type="ECO:0000313" key="3">
    <source>
        <dbReference type="Proteomes" id="UP000245768"/>
    </source>
</evidence>
<evidence type="ECO:0000313" key="2">
    <source>
        <dbReference type="EMBL" id="PWN90961.1"/>
    </source>
</evidence>
<dbReference type="Proteomes" id="UP000245768">
    <property type="component" value="Unassembled WGS sequence"/>
</dbReference>
<gene>
    <name evidence="2" type="ORF">FA10DRAFT_267385</name>
</gene>
<dbReference type="GO" id="GO:0016787">
    <property type="term" value="F:hydrolase activity"/>
    <property type="evidence" value="ECO:0007669"/>
    <property type="project" value="InterPro"/>
</dbReference>
<dbReference type="GeneID" id="37043803"/>
<dbReference type="Pfam" id="PF01738">
    <property type="entry name" value="DLH"/>
    <property type="match status" value="1"/>
</dbReference>
<dbReference type="Gene3D" id="3.40.50.1820">
    <property type="entry name" value="alpha/beta hydrolase"/>
    <property type="match status" value="1"/>
</dbReference>
<protein>
    <recommendedName>
        <fullName evidence="1">Dienelactone hydrolase domain-containing protein</fullName>
    </recommendedName>
</protein>
<dbReference type="PANTHER" id="PTHR17630">
    <property type="entry name" value="DIENELACTONE HYDROLASE"/>
    <property type="match status" value="1"/>
</dbReference>
<dbReference type="PANTHER" id="PTHR17630:SF44">
    <property type="entry name" value="PROTEIN AIM2"/>
    <property type="match status" value="1"/>
</dbReference>
<keyword evidence="3" id="KW-1185">Reference proteome</keyword>
<dbReference type="InterPro" id="IPR029058">
    <property type="entry name" value="AB_hydrolase_fold"/>
</dbReference>
<name>A0A316YP12_9BASI</name>
<dbReference type="EMBL" id="KZ819636">
    <property type="protein sequence ID" value="PWN90961.1"/>
    <property type="molecule type" value="Genomic_DNA"/>
</dbReference>
<proteinExistence type="predicted"/>
<dbReference type="OrthoDB" id="17560at2759"/>
<dbReference type="InParanoid" id="A0A316YP12"/>
<evidence type="ECO:0000259" key="1">
    <source>
        <dbReference type="Pfam" id="PF01738"/>
    </source>
</evidence>
<accession>A0A316YP12</accession>
<organism evidence="2 3">
    <name type="scientific">Acaromyces ingoldii</name>
    <dbReference type="NCBI Taxonomy" id="215250"/>
    <lineage>
        <taxon>Eukaryota</taxon>
        <taxon>Fungi</taxon>
        <taxon>Dikarya</taxon>
        <taxon>Basidiomycota</taxon>
        <taxon>Ustilaginomycotina</taxon>
        <taxon>Exobasidiomycetes</taxon>
        <taxon>Exobasidiales</taxon>
        <taxon>Cryptobasidiaceae</taxon>
        <taxon>Acaromyces</taxon>
    </lineage>
</organism>
<dbReference type="RefSeq" id="XP_025378159.1">
    <property type="nucleotide sequence ID" value="XM_025521887.1"/>
</dbReference>
<dbReference type="STRING" id="215250.A0A316YP12"/>
<reference evidence="2 3" key="1">
    <citation type="journal article" date="2018" name="Mol. Biol. Evol.">
        <title>Broad Genomic Sampling Reveals a Smut Pathogenic Ancestry of the Fungal Clade Ustilaginomycotina.</title>
        <authorList>
            <person name="Kijpornyongpan T."/>
            <person name="Mondo S.J."/>
            <person name="Barry K."/>
            <person name="Sandor L."/>
            <person name="Lee J."/>
            <person name="Lipzen A."/>
            <person name="Pangilinan J."/>
            <person name="LaButti K."/>
            <person name="Hainaut M."/>
            <person name="Henrissat B."/>
            <person name="Grigoriev I.V."/>
            <person name="Spatafora J.W."/>
            <person name="Aime M.C."/>
        </authorList>
    </citation>
    <scope>NUCLEOTIDE SEQUENCE [LARGE SCALE GENOMIC DNA]</scope>
    <source>
        <strain evidence="2 3">MCA 4198</strain>
    </source>
</reference>
<sequence length="160" mass="17581">MLQYFPREPTYPIVAKSVADIRAANTSHKKLGAIGFCWGAPSVLYLGSENAPKESQVDAVAFAHPSVIEASDFEQVKVPGLYMCCEVDKQFPKEKQEAAKLVAEKSAEEHDVFSKFVYFPRVTHGWSIKGDSENAYTAKAMRHAAAEAISFFGLELSTSS</sequence>
<dbReference type="AlphaFoldDB" id="A0A316YP12"/>